<evidence type="ECO:0000313" key="4">
    <source>
        <dbReference type="Proteomes" id="UP000323454"/>
    </source>
</evidence>
<organism evidence="3 4">
    <name type="scientific">Solihabitans fulvus</name>
    <dbReference type="NCBI Taxonomy" id="1892852"/>
    <lineage>
        <taxon>Bacteria</taxon>
        <taxon>Bacillati</taxon>
        <taxon>Actinomycetota</taxon>
        <taxon>Actinomycetes</taxon>
        <taxon>Pseudonocardiales</taxon>
        <taxon>Pseudonocardiaceae</taxon>
        <taxon>Solihabitans</taxon>
    </lineage>
</organism>
<keyword evidence="4" id="KW-1185">Reference proteome</keyword>
<dbReference type="PANTHER" id="PTHR46637">
    <property type="entry name" value="TIS1421-TRANSPOSASE PROTEIN A"/>
    <property type="match status" value="1"/>
</dbReference>
<reference evidence="3 4" key="1">
    <citation type="submission" date="2019-09" db="EMBL/GenBank/DDBJ databases">
        <title>Goodfellowia gen. nov., a new genus of the Pseudonocardineae related to Actinoalloteichus, containing Goodfellowia coeruleoviolacea gen. nov., comb. nov. gen. nov., comb. nov.</title>
        <authorList>
            <person name="Labeda D."/>
        </authorList>
    </citation>
    <scope>NUCLEOTIDE SEQUENCE [LARGE SCALE GENOMIC DNA]</scope>
    <source>
        <strain evidence="3 4">AN110305</strain>
    </source>
</reference>
<gene>
    <name evidence="3" type="ORF">F0L68_05120</name>
</gene>
<evidence type="ECO:0000313" key="3">
    <source>
        <dbReference type="EMBL" id="KAA2265229.1"/>
    </source>
</evidence>
<accession>A0A5B2XQV8</accession>
<reference evidence="3 4" key="2">
    <citation type="submission" date="2019-09" db="EMBL/GenBank/DDBJ databases">
        <authorList>
            <person name="Jin C."/>
        </authorList>
    </citation>
    <scope>NUCLEOTIDE SEQUENCE [LARGE SCALE GENOMIC DNA]</scope>
    <source>
        <strain evidence="3 4">AN110305</strain>
    </source>
</reference>
<comment type="caution">
    <text evidence="3">The sequence shown here is derived from an EMBL/GenBank/DDBJ whole genome shotgun (WGS) entry which is preliminary data.</text>
</comment>
<dbReference type="Proteomes" id="UP000323454">
    <property type="component" value="Unassembled WGS sequence"/>
</dbReference>
<dbReference type="InterPro" id="IPR052909">
    <property type="entry name" value="Transposase_6_like"/>
</dbReference>
<dbReference type="EMBL" id="VUOB01000008">
    <property type="protein sequence ID" value="KAA2265229.1"/>
    <property type="molecule type" value="Genomic_DNA"/>
</dbReference>
<dbReference type="AlphaFoldDB" id="A0A5B2XQV8"/>
<evidence type="ECO:0000256" key="1">
    <source>
        <dbReference type="SAM" id="MobiDB-lite"/>
    </source>
</evidence>
<dbReference type="OrthoDB" id="4546548at2"/>
<name>A0A5B2XQV8_9PSEU</name>
<proteinExistence type="predicted"/>
<feature type="region of interest" description="Disordered" evidence="1">
    <location>
        <begin position="78"/>
        <end position="99"/>
    </location>
</feature>
<dbReference type="Pfam" id="PF13340">
    <property type="entry name" value="DUF4096"/>
    <property type="match status" value="1"/>
</dbReference>
<dbReference type="PANTHER" id="PTHR46637:SF1">
    <property type="entry name" value="BLL5188 PROTEIN"/>
    <property type="match status" value="1"/>
</dbReference>
<sequence>MINGVFFRTRSGTTWRDLPPVYGNWKAVDNRHHRWSTDGTWTGSAPAATRPRKRSSDAVLAEHAVSSVRARAPPAQTLPYTASRRTCPDAKYRSPRSNDLASASFRTTLLLRR</sequence>
<feature type="region of interest" description="Disordered" evidence="1">
    <location>
        <begin position="36"/>
        <end position="57"/>
    </location>
</feature>
<dbReference type="InterPro" id="IPR025161">
    <property type="entry name" value="IS402-like_dom"/>
</dbReference>
<feature type="domain" description="Insertion element IS402-like" evidence="2">
    <location>
        <begin position="1"/>
        <end position="42"/>
    </location>
</feature>
<protein>
    <submittedName>
        <fullName evidence="3">Transposase</fullName>
    </submittedName>
</protein>
<evidence type="ECO:0000259" key="2">
    <source>
        <dbReference type="Pfam" id="PF13340"/>
    </source>
</evidence>